<evidence type="ECO:0000313" key="3">
    <source>
        <dbReference type="Proteomes" id="UP001189429"/>
    </source>
</evidence>
<name>A0ABN9PBN6_9DINO</name>
<sequence>MRLSRQPVVSPQPRAMGSPGQQLAHGLAPALLPRRGWGVRPGPCSARRWRRSFQAARRWLLAPGGSRSEPQPCVPRPSEMAWRLACASPRRPGPYARRSRSSSSAVSRARCPSSVVEKVVGKFHGSSGMAREPQSDATDVGGGGVLHTAARGADGSFGVGGSVAAAEPVAPSSSWTPTGLRHAPSPTEGLLFQRSYGGRSIVDDRGSDLSGLVRVSVVSLLDDALNRCHVRAMFAILCMERSILPCSLFFPCPGSVLMLYVATGFLA</sequence>
<protein>
    <submittedName>
        <fullName evidence="2">Uncharacterized protein</fullName>
    </submittedName>
</protein>
<gene>
    <name evidence="2" type="ORF">PCOR1329_LOCUS1574</name>
</gene>
<dbReference type="Proteomes" id="UP001189429">
    <property type="component" value="Unassembled WGS sequence"/>
</dbReference>
<organism evidence="2 3">
    <name type="scientific">Prorocentrum cordatum</name>
    <dbReference type="NCBI Taxonomy" id="2364126"/>
    <lineage>
        <taxon>Eukaryota</taxon>
        <taxon>Sar</taxon>
        <taxon>Alveolata</taxon>
        <taxon>Dinophyceae</taxon>
        <taxon>Prorocentrales</taxon>
        <taxon>Prorocentraceae</taxon>
        <taxon>Prorocentrum</taxon>
    </lineage>
</organism>
<reference evidence="2" key="1">
    <citation type="submission" date="2023-10" db="EMBL/GenBank/DDBJ databases">
        <authorList>
            <person name="Chen Y."/>
            <person name="Shah S."/>
            <person name="Dougan E. K."/>
            <person name="Thang M."/>
            <person name="Chan C."/>
        </authorList>
    </citation>
    <scope>NUCLEOTIDE SEQUENCE [LARGE SCALE GENOMIC DNA]</scope>
</reference>
<feature type="region of interest" description="Disordered" evidence="1">
    <location>
        <begin position="1"/>
        <end position="22"/>
    </location>
</feature>
<proteinExistence type="predicted"/>
<comment type="caution">
    <text evidence="2">The sequence shown here is derived from an EMBL/GenBank/DDBJ whole genome shotgun (WGS) entry which is preliminary data.</text>
</comment>
<feature type="region of interest" description="Disordered" evidence="1">
    <location>
        <begin position="89"/>
        <end position="109"/>
    </location>
</feature>
<evidence type="ECO:0000313" key="2">
    <source>
        <dbReference type="EMBL" id="CAK0790246.1"/>
    </source>
</evidence>
<accession>A0ABN9PBN6</accession>
<dbReference type="EMBL" id="CAUYUJ010000383">
    <property type="protein sequence ID" value="CAK0790246.1"/>
    <property type="molecule type" value="Genomic_DNA"/>
</dbReference>
<evidence type="ECO:0000256" key="1">
    <source>
        <dbReference type="SAM" id="MobiDB-lite"/>
    </source>
</evidence>
<keyword evidence="3" id="KW-1185">Reference proteome</keyword>